<evidence type="ECO:0000313" key="3">
    <source>
        <dbReference type="Proteomes" id="UP000075880"/>
    </source>
</evidence>
<dbReference type="EnsemblMetazoa" id="ENSAATROPT005068">
    <property type="protein sequence ID" value="ENSAATROPP004775"/>
    <property type="gene ID" value="ENSAATROPG004042"/>
</dbReference>
<dbReference type="InterPro" id="IPR048349">
    <property type="entry name" value="CCDC22_N"/>
</dbReference>
<dbReference type="AlphaFoldDB" id="A0AAG5D1J5"/>
<protein>
    <recommendedName>
        <fullName evidence="1">CCDC22 N-terminal domain-containing protein</fullName>
    </recommendedName>
</protein>
<reference evidence="2" key="1">
    <citation type="submission" date="2024-04" db="UniProtKB">
        <authorList>
            <consortium name="EnsemblMetazoa"/>
        </authorList>
    </citation>
    <scope>IDENTIFICATION</scope>
    <source>
        <strain evidence="2">EBRO</strain>
    </source>
</reference>
<dbReference type="PANTHER" id="PTHR15668:SF4">
    <property type="entry name" value="COILED-COIL DOMAIN-CONTAINING PROTEIN 22"/>
    <property type="match status" value="1"/>
</dbReference>
<dbReference type="PANTHER" id="PTHR15668">
    <property type="entry name" value="JM1 PROTEIN"/>
    <property type="match status" value="1"/>
</dbReference>
<dbReference type="Pfam" id="PF21674">
    <property type="entry name" value="CCDC22_N"/>
    <property type="match status" value="1"/>
</dbReference>
<dbReference type="InterPro" id="IPR008530">
    <property type="entry name" value="CCDC22"/>
</dbReference>
<proteinExistence type="predicted"/>
<dbReference type="GO" id="GO:0097602">
    <property type="term" value="F:cullin family protein binding"/>
    <property type="evidence" value="ECO:0007669"/>
    <property type="project" value="TreeGrafter"/>
</dbReference>
<dbReference type="Proteomes" id="UP000075880">
    <property type="component" value="Unassembled WGS sequence"/>
</dbReference>
<name>A0AAG5D1J5_ANOAO</name>
<organism evidence="2 3">
    <name type="scientific">Anopheles atroparvus</name>
    <name type="common">European mosquito</name>
    <dbReference type="NCBI Taxonomy" id="41427"/>
    <lineage>
        <taxon>Eukaryota</taxon>
        <taxon>Metazoa</taxon>
        <taxon>Ecdysozoa</taxon>
        <taxon>Arthropoda</taxon>
        <taxon>Hexapoda</taxon>
        <taxon>Insecta</taxon>
        <taxon>Pterygota</taxon>
        <taxon>Neoptera</taxon>
        <taxon>Endopterygota</taxon>
        <taxon>Diptera</taxon>
        <taxon>Nematocera</taxon>
        <taxon>Culicoidea</taxon>
        <taxon>Culicidae</taxon>
        <taxon>Anophelinae</taxon>
        <taxon>Anopheles</taxon>
    </lineage>
</organism>
<evidence type="ECO:0000313" key="2">
    <source>
        <dbReference type="EnsemblMetazoa" id="ENSAATROPP004775"/>
    </source>
</evidence>
<sequence length="205" mass="23672">MLQSKSFTISNYNQSFNVRCEPVRQVFYHRMISSGRPSRSEHPHRGDGSSLAGKYKQLAYQPDCMVYGHRRDSGYQTFLYSNVAEVRRVFMFLIEQLPKETTDSTGTETPVDRVTDLENRIVENMHQQLRSSWRKDHQGSPLDLRQGGRLGRGIAKIPFVTQSDVTEEIKVLFDFGRNLLSRKSFRMAACHHRLEKISSLRSTKG</sequence>
<feature type="domain" description="CCDC22 N-terminal" evidence="1">
    <location>
        <begin position="64"/>
        <end position="98"/>
    </location>
</feature>
<dbReference type="GO" id="GO:2000060">
    <property type="term" value="P:positive regulation of ubiquitin-dependent protein catabolic process"/>
    <property type="evidence" value="ECO:0007669"/>
    <property type="project" value="TreeGrafter"/>
</dbReference>
<keyword evidence="3" id="KW-1185">Reference proteome</keyword>
<evidence type="ECO:0000259" key="1">
    <source>
        <dbReference type="Pfam" id="PF21674"/>
    </source>
</evidence>
<accession>A0AAG5D1J5</accession>